<dbReference type="PANTHER" id="PTHR11661:SF2">
    <property type="entry name" value="LARGE RIBOSOMAL SUBUNIT PROTEIN UL11"/>
    <property type="match status" value="1"/>
</dbReference>
<dbReference type="GO" id="GO:0070180">
    <property type="term" value="F:large ribosomal subunit rRNA binding"/>
    <property type="evidence" value="ECO:0007669"/>
    <property type="project" value="TreeGrafter"/>
</dbReference>
<comment type="similarity">
    <text evidence="2 5">Belongs to the universal ribosomal protein uL11 family.</text>
</comment>
<comment type="function">
    <text evidence="1">Component of the ribosome, a large ribonucleoprotein complex responsible for the synthesis of proteins in the cell. The small ribosomal subunit (SSU) binds messenger RNAs (mRNAs) and translates the encoded message by selecting cognate aminoacyl-transfer RNA (tRNA) molecules. The large subunit (LSU) contains the ribosomal catalytic site termed the peptidyl transferase center (PTC), which catalyzes the formation of peptide bonds, thereby polymerizing the amino acids delivered by tRNAs into a polypeptide chain. The nascent polypeptides leave the ribosome through a tunnel in the LSU and interact with protein factors that function in enzymatic processing, targeting, and the membrane insertion of nascent chains at the exit of the ribosomal tunnel.</text>
</comment>
<dbReference type="AlphaFoldDB" id="A0A364N6C0"/>
<dbReference type="EMBL" id="QGDH01000045">
    <property type="protein sequence ID" value="RAR12810.1"/>
    <property type="molecule type" value="Genomic_DNA"/>
</dbReference>
<dbReference type="SUPFAM" id="SSF54747">
    <property type="entry name" value="Ribosomal L11/L12e N-terminal domain"/>
    <property type="match status" value="1"/>
</dbReference>
<keyword evidence="4 5" id="KW-0687">Ribonucleoprotein</keyword>
<organism evidence="8 9">
    <name type="scientific">Stemphylium lycopersici</name>
    <name type="common">Tomato gray leaf spot disease fungus</name>
    <name type="synonym">Thyrospora lycopersici</name>
    <dbReference type="NCBI Taxonomy" id="183478"/>
    <lineage>
        <taxon>Eukaryota</taxon>
        <taxon>Fungi</taxon>
        <taxon>Dikarya</taxon>
        <taxon>Ascomycota</taxon>
        <taxon>Pezizomycotina</taxon>
        <taxon>Dothideomycetes</taxon>
        <taxon>Pleosporomycetidae</taxon>
        <taxon>Pleosporales</taxon>
        <taxon>Pleosporineae</taxon>
        <taxon>Pleosporaceae</taxon>
        <taxon>Stemphylium</taxon>
    </lineage>
</organism>
<keyword evidence="9" id="KW-1185">Reference proteome</keyword>
<dbReference type="Gene3D" id="1.10.10.250">
    <property type="entry name" value="Ribosomal protein L11, C-terminal domain"/>
    <property type="match status" value="1"/>
</dbReference>
<dbReference type="Pfam" id="PF00298">
    <property type="entry name" value="Ribosomal_L11"/>
    <property type="match status" value="1"/>
</dbReference>
<gene>
    <name evidence="8" type="ORF">DDE83_003845</name>
</gene>
<evidence type="ECO:0000256" key="1">
    <source>
        <dbReference type="ARBA" id="ARBA00004021"/>
    </source>
</evidence>
<dbReference type="SMART" id="SM00649">
    <property type="entry name" value="RL11"/>
    <property type="match status" value="1"/>
</dbReference>
<reference evidence="9" key="1">
    <citation type="submission" date="2018-05" db="EMBL/GenBank/DDBJ databases">
        <title>Draft genome sequence of Stemphylium lycopersici strain CIDEFI 213.</title>
        <authorList>
            <person name="Medina R."/>
            <person name="Franco M.E.E."/>
            <person name="Lucentini C.G."/>
            <person name="Saparrat M.C.N."/>
            <person name="Balatti P.A."/>
        </authorList>
    </citation>
    <scope>NUCLEOTIDE SEQUENCE [LARGE SCALE GENOMIC DNA]</scope>
    <source>
        <strain evidence="9">CIDEFI 213</strain>
    </source>
</reference>
<dbReference type="SUPFAM" id="SSF53448">
    <property type="entry name" value="Nucleotide-diphospho-sugar transferases"/>
    <property type="match status" value="1"/>
</dbReference>
<comment type="caution">
    <text evidence="8">The sequence shown here is derived from an EMBL/GenBank/DDBJ whole genome shotgun (WGS) entry which is preliminary data.</text>
</comment>
<name>A0A364N6C0_STELY</name>
<dbReference type="InterPro" id="IPR036769">
    <property type="entry name" value="Ribosomal_uL11_C_sf"/>
</dbReference>
<evidence type="ECO:0000259" key="6">
    <source>
        <dbReference type="Pfam" id="PF00298"/>
    </source>
</evidence>
<dbReference type="GO" id="GO:0000027">
    <property type="term" value="P:ribosomal large subunit assembly"/>
    <property type="evidence" value="ECO:0007669"/>
    <property type="project" value="UniProtKB-ARBA"/>
</dbReference>
<dbReference type="GO" id="GO:0022625">
    <property type="term" value="C:cytosolic large ribosomal subunit"/>
    <property type="evidence" value="ECO:0007669"/>
    <property type="project" value="TreeGrafter"/>
</dbReference>
<keyword evidence="8" id="KW-0808">Transferase</keyword>
<dbReference type="HAMAP" id="MF_00736">
    <property type="entry name" value="Ribosomal_uL11"/>
    <property type="match status" value="1"/>
</dbReference>
<evidence type="ECO:0000259" key="7">
    <source>
        <dbReference type="Pfam" id="PF03946"/>
    </source>
</evidence>
<dbReference type="SUPFAM" id="SSF46906">
    <property type="entry name" value="Ribosomal protein L11, C-terminal domain"/>
    <property type="match status" value="1"/>
</dbReference>
<keyword evidence="3 5" id="KW-0689">Ribosomal protein</keyword>
<dbReference type="InterPro" id="IPR000911">
    <property type="entry name" value="Ribosomal_uL11"/>
</dbReference>
<dbReference type="STRING" id="183478.A0A364N6C0"/>
<proteinExistence type="inferred from homology"/>
<dbReference type="GO" id="GO:0003735">
    <property type="term" value="F:structural constituent of ribosome"/>
    <property type="evidence" value="ECO:0007669"/>
    <property type="project" value="InterPro"/>
</dbReference>
<dbReference type="InterPro" id="IPR029044">
    <property type="entry name" value="Nucleotide-diphossugar_trans"/>
</dbReference>
<dbReference type="OrthoDB" id="2014201at2759"/>
<evidence type="ECO:0000313" key="9">
    <source>
        <dbReference type="Proteomes" id="UP000249619"/>
    </source>
</evidence>
<dbReference type="FunFam" id="3.30.1550.10:FF:000002">
    <property type="entry name" value="60S ribosomal protein L12"/>
    <property type="match status" value="1"/>
</dbReference>
<dbReference type="PANTHER" id="PTHR11661">
    <property type="entry name" value="60S RIBOSOMAL PROTEIN L12"/>
    <property type="match status" value="1"/>
</dbReference>
<dbReference type="GO" id="GO:0016740">
    <property type="term" value="F:transferase activity"/>
    <property type="evidence" value="ECO:0007669"/>
    <property type="project" value="UniProtKB-KW"/>
</dbReference>
<dbReference type="InterPro" id="IPR020784">
    <property type="entry name" value="Ribosomal_uL11_N"/>
</dbReference>
<feature type="domain" description="Large ribosomal subunit protein uL11 C-terminal" evidence="6">
    <location>
        <begin position="74"/>
        <end position="143"/>
    </location>
</feature>
<dbReference type="FunFam" id="1.10.10.250:FF:000002">
    <property type="entry name" value="60S ribosomal protein L12"/>
    <property type="match status" value="1"/>
</dbReference>
<protein>
    <submittedName>
        <fullName evidence="8">Glycosyltransferase family 8 protein</fullName>
    </submittedName>
</protein>
<dbReference type="GO" id="GO:0002181">
    <property type="term" value="P:cytoplasmic translation"/>
    <property type="evidence" value="ECO:0007669"/>
    <property type="project" value="UniProtKB-ARBA"/>
</dbReference>
<evidence type="ECO:0000256" key="5">
    <source>
        <dbReference type="RuleBase" id="RU003978"/>
    </source>
</evidence>
<evidence type="ECO:0000313" key="8">
    <source>
        <dbReference type="EMBL" id="RAR12810.1"/>
    </source>
</evidence>
<dbReference type="InterPro" id="IPR020783">
    <property type="entry name" value="Ribosomal_uL11_C"/>
</dbReference>
<dbReference type="Pfam" id="PF03946">
    <property type="entry name" value="Ribosomal_L11_N"/>
    <property type="match status" value="1"/>
</dbReference>
<sequence>MPPKFDPSEVKVIHLRATGGEVGASSALAPKIGPLGLSPKKVGEDIAKATGDWKGLRVTVKLTIQNRQAAVSVVPSASSLVIKALKEPPRDRKKEKNIKHTKSVPLEEIISIARTMRFKSMAKDLKGTVLEILGTAFSTGCKVDGRSPKDISDEIKAGEIERTFASIKIDAPAPASGEAFRVNWSDYAYSVYATDSAALCHAVLVLDALARFGSKADRVLFYPDHWDTTVESATDRDSQLLTLARDVYKAKLHPVKPLQVAGRTEDGWVWDETVTKLMAFSLEYYNRVISLDSDLTLLGSLDELFLLPETPIAMPRAYWTDSKPWPLSTKLMVIKPNLAELEKFKRLMESGGDDMLVRMHRYDMEILNERYEENALVLPHRPYALRTAEFRRHNHKDYLGDADEKWDAEKVYKEAKLVHISDHPLPPPWYTWPQGSVEEMQPDCDSNAEGTCAERRIWKGLYEDFRNRRKNVCKLLTVPSADWAMFKERSHDDTNETESDASSVAAATGAPLLVDI</sequence>
<evidence type="ECO:0000256" key="4">
    <source>
        <dbReference type="ARBA" id="ARBA00023274"/>
    </source>
</evidence>
<dbReference type="Gene3D" id="3.30.1550.10">
    <property type="entry name" value="Ribosomal protein L11/L12, N-terminal domain"/>
    <property type="match status" value="1"/>
</dbReference>
<dbReference type="CDD" id="cd00349">
    <property type="entry name" value="Ribosomal_L11"/>
    <property type="match status" value="1"/>
</dbReference>
<dbReference type="Proteomes" id="UP000249619">
    <property type="component" value="Unassembled WGS sequence"/>
</dbReference>
<dbReference type="Gene3D" id="3.90.550.10">
    <property type="entry name" value="Spore Coat Polysaccharide Biosynthesis Protein SpsA, Chain A"/>
    <property type="match status" value="1"/>
</dbReference>
<evidence type="ECO:0000256" key="2">
    <source>
        <dbReference type="ARBA" id="ARBA00010537"/>
    </source>
</evidence>
<accession>A0A364N6C0</accession>
<evidence type="ECO:0000256" key="3">
    <source>
        <dbReference type="ARBA" id="ARBA00022980"/>
    </source>
</evidence>
<dbReference type="InterPro" id="IPR036796">
    <property type="entry name" value="Ribosomal_uL11_N_sf"/>
</dbReference>
<feature type="domain" description="Large ribosomal subunit protein uL11 N-terminal" evidence="7">
    <location>
        <begin position="13"/>
        <end position="69"/>
    </location>
</feature>